<evidence type="ECO:0000313" key="3">
    <source>
        <dbReference type="Proteomes" id="UP000281553"/>
    </source>
</evidence>
<dbReference type="PANTHER" id="PTHR12447:SF31">
    <property type="entry name" value="LD31969P"/>
    <property type="match status" value="1"/>
</dbReference>
<dbReference type="InterPro" id="IPR002110">
    <property type="entry name" value="Ankyrin_rpt"/>
</dbReference>
<dbReference type="PROSITE" id="PS50297">
    <property type="entry name" value="ANK_REP_REGION"/>
    <property type="match status" value="1"/>
</dbReference>
<reference evidence="2 3" key="1">
    <citation type="submission" date="2018-11" db="EMBL/GenBank/DDBJ databases">
        <authorList>
            <consortium name="Pathogen Informatics"/>
        </authorList>
    </citation>
    <scope>NUCLEOTIDE SEQUENCE [LARGE SCALE GENOMIC DNA]</scope>
</reference>
<dbReference type="Gene3D" id="1.25.40.20">
    <property type="entry name" value="Ankyrin repeat-containing domain"/>
    <property type="match status" value="1"/>
</dbReference>
<feature type="repeat" description="ANK" evidence="1">
    <location>
        <begin position="41"/>
        <end position="73"/>
    </location>
</feature>
<keyword evidence="1" id="KW-0040">ANK repeat</keyword>
<dbReference type="PROSITE" id="PS50088">
    <property type="entry name" value="ANK_REPEAT"/>
    <property type="match status" value="1"/>
</dbReference>
<dbReference type="SUPFAM" id="SSF48403">
    <property type="entry name" value="Ankyrin repeat"/>
    <property type="match status" value="1"/>
</dbReference>
<accession>A0A3P7L5X0</accession>
<dbReference type="InterPro" id="IPR036770">
    <property type="entry name" value="Ankyrin_rpt-contain_sf"/>
</dbReference>
<gene>
    <name evidence="2" type="ORF">DILT_LOCUS4801</name>
</gene>
<dbReference type="SMART" id="SM00248">
    <property type="entry name" value="ANK"/>
    <property type="match status" value="3"/>
</dbReference>
<name>A0A3P7L5X0_DIBLA</name>
<organism evidence="2 3">
    <name type="scientific">Dibothriocephalus latus</name>
    <name type="common">Fish tapeworm</name>
    <name type="synonym">Diphyllobothrium latum</name>
    <dbReference type="NCBI Taxonomy" id="60516"/>
    <lineage>
        <taxon>Eukaryota</taxon>
        <taxon>Metazoa</taxon>
        <taxon>Spiralia</taxon>
        <taxon>Lophotrochozoa</taxon>
        <taxon>Platyhelminthes</taxon>
        <taxon>Cestoda</taxon>
        <taxon>Eucestoda</taxon>
        <taxon>Diphyllobothriidea</taxon>
        <taxon>Diphyllobothriidae</taxon>
        <taxon>Dibothriocephalus</taxon>
    </lineage>
</organism>
<evidence type="ECO:0000256" key="1">
    <source>
        <dbReference type="PROSITE-ProRule" id="PRU00023"/>
    </source>
</evidence>
<protein>
    <submittedName>
        <fullName evidence="2">Uncharacterized protein</fullName>
    </submittedName>
</protein>
<dbReference type="InterPro" id="IPR021832">
    <property type="entry name" value="ANKRD13"/>
</dbReference>
<dbReference type="GO" id="GO:0005737">
    <property type="term" value="C:cytoplasm"/>
    <property type="evidence" value="ECO:0007669"/>
    <property type="project" value="TreeGrafter"/>
</dbReference>
<dbReference type="AlphaFoldDB" id="A0A3P7L5X0"/>
<proteinExistence type="predicted"/>
<dbReference type="PANTHER" id="PTHR12447">
    <property type="entry name" value="ANKYRIN REPEAT DOMAIN-CONTAINING PROTEIN 13"/>
    <property type="match status" value="1"/>
</dbReference>
<dbReference type="EMBL" id="UYRU01046140">
    <property type="protein sequence ID" value="VDN08970.1"/>
    <property type="molecule type" value="Genomic_DNA"/>
</dbReference>
<dbReference type="Proteomes" id="UP000281553">
    <property type="component" value="Unassembled WGS sequence"/>
</dbReference>
<dbReference type="Pfam" id="PF12796">
    <property type="entry name" value="Ank_2"/>
    <property type="match status" value="1"/>
</dbReference>
<dbReference type="OrthoDB" id="1585644at2759"/>
<evidence type="ECO:0000313" key="2">
    <source>
        <dbReference type="EMBL" id="VDN08970.1"/>
    </source>
</evidence>
<sequence>MLETEISEKYPLHYFAWLNDYLALEELLLQKKHDIEALDPHGRTPLLLAIILDHLESARVLLRHGANACVKGRDCWSATQEATSTGDPELLKLVLTHRDSHMLKNQAKLITSLLNNLKETPDFYMEIKWEFTSWRKFYVI</sequence>
<keyword evidence="3" id="KW-1185">Reference proteome</keyword>